<dbReference type="EMBL" id="GBRH01272786">
    <property type="protein sequence ID" value="JAD25109.1"/>
    <property type="molecule type" value="Transcribed_RNA"/>
</dbReference>
<evidence type="ECO:0000313" key="1">
    <source>
        <dbReference type="EMBL" id="JAD25109.1"/>
    </source>
</evidence>
<sequence>MLSNNFSNFSFRFHSNLWVPEGTNGVGGKRRAFVISHGE</sequence>
<name>A0A0A8YFT4_ARUDO</name>
<protein>
    <submittedName>
        <fullName evidence="1">Uncharacterized protein</fullName>
    </submittedName>
</protein>
<reference evidence="1" key="1">
    <citation type="submission" date="2014-09" db="EMBL/GenBank/DDBJ databases">
        <authorList>
            <person name="Magalhaes I.L.F."/>
            <person name="Oliveira U."/>
            <person name="Santos F.R."/>
            <person name="Vidigal T.H.D.A."/>
            <person name="Brescovit A.D."/>
            <person name="Santos A.J."/>
        </authorList>
    </citation>
    <scope>NUCLEOTIDE SEQUENCE</scope>
    <source>
        <tissue evidence="1">Shoot tissue taken approximately 20 cm above the soil surface</tissue>
    </source>
</reference>
<organism evidence="1">
    <name type="scientific">Arundo donax</name>
    <name type="common">Giant reed</name>
    <name type="synonym">Donax arundinaceus</name>
    <dbReference type="NCBI Taxonomy" id="35708"/>
    <lineage>
        <taxon>Eukaryota</taxon>
        <taxon>Viridiplantae</taxon>
        <taxon>Streptophyta</taxon>
        <taxon>Embryophyta</taxon>
        <taxon>Tracheophyta</taxon>
        <taxon>Spermatophyta</taxon>
        <taxon>Magnoliopsida</taxon>
        <taxon>Liliopsida</taxon>
        <taxon>Poales</taxon>
        <taxon>Poaceae</taxon>
        <taxon>PACMAD clade</taxon>
        <taxon>Arundinoideae</taxon>
        <taxon>Arundineae</taxon>
        <taxon>Arundo</taxon>
    </lineage>
</organism>
<proteinExistence type="predicted"/>
<reference evidence="1" key="2">
    <citation type="journal article" date="2015" name="Data Brief">
        <title>Shoot transcriptome of the giant reed, Arundo donax.</title>
        <authorList>
            <person name="Barrero R.A."/>
            <person name="Guerrero F.D."/>
            <person name="Moolhuijzen P."/>
            <person name="Goolsby J.A."/>
            <person name="Tidwell J."/>
            <person name="Bellgard S.E."/>
            <person name="Bellgard M.I."/>
        </authorList>
    </citation>
    <scope>NUCLEOTIDE SEQUENCE</scope>
    <source>
        <tissue evidence="1">Shoot tissue taken approximately 20 cm above the soil surface</tissue>
    </source>
</reference>
<dbReference type="AlphaFoldDB" id="A0A0A8YFT4"/>
<accession>A0A0A8YFT4</accession>